<name>A0A8H3FXE2_9LECA</name>
<evidence type="ECO:0000256" key="6">
    <source>
        <dbReference type="SAM" id="MobiDB-lite"/>
    </source>
</evidence>
<dbReference type="GO" id="GO:0031505">
    <property type="term" value="P:fungal-type cell wall organization"/>
    <property type="evidence" value="ECO:0007669"/>
    <property type="project" value="TreeGrafter"/>
</dbReference>
<dbReference type="AlphaFoldDB" id="A0A8H3FXE2"/>
<dbReference type="PANTHER" id="PTHR47254">
    <property type="entry name" value="CELL WALL MANNOPROTEIN CIS3-RELATED"/>
    <property type="match status" value="1"/>
</dbReference>
<comment type="caution">
    <text evidence="9">The sequence shown here is derived from an EMBL/GenBank/DDBJ whole genome shotgun (WGS) entry which is preliminary data.</text>
</comment>
<dbReference type="PANTHER" id="PTHR47254:SF1">
    <property type="entry name" value="CELL WALL MANNOPROTEIN CIS3-RELATED"/>
    <property type="match status" value="1"/>
</dbReference>
<evidence type="ECO:0000256" key="2">
    <source>
        <dbReference type="ARBA" id="ARBA00022512"/>
    </source>
</evidence>
<dbReference type="InterPro" id="IPR054508">
    <property type="entry name" value="PIR1-like_C"/>
</dbReference>
<feature type="signal peptide" evidence="7">
    <location>
        <begin position="1"/>
        <end position="19"/>
    </location>
</feature>
<protein>
    <recommendedName>
        <fullName evidence="8">Cell wall mannoprotein PIR1-like C-terminal domain-containing protein</fullName>
    </recommendedName>
</protein>
<feature type="domain" description="Cell wall mannoprotein PIR1-like C-terminal" evidence="8">
    <location>
        <begin position="64"/>
        <end position="134"/>
    </location>
</feature>
<dbReference type="Pfam" id="PF22799">
    <property type="entry name" value="PIR1-like_C"/>
    <property type="match status" value="1"/>
</dbReference>
<comment type="similarity">
    <text evidence="5">Belongs to the PIR protein family.</text>
</comment>
<evidence type="ECO:0000259" key="8">
    <source>
        <dbReference type="Pfam" id="PF22799"/>
    </source>
</evidence>
<feature type="chain" id="PRO_5034407783" description="Cell wall mannoprotein PIR1-like C-terminal domain-containing protein" evidence="7">
    <location>
        <begin position="20"/>
        <end position="290"/>
    </location>
</feature>
<dbReference type="Proteomes" id="UP000664534">
    <property type="component" value="Unassembled WGS sequence"/>
</dbReference>
<keyword evidence="4 7" id="KW-0732">Signal</keyword>
<evidence type="ECO:0000256" key="4">
    <source>
        <dbReference type="ARBA" id="ARBA00022729"/>
    </source>
</evidence>
<evidence type="ECO:0000256" key="5">
    <source>
        <dbReference type="ARBA" id="ARBA00038219"/>
    </source>
</evidence>
<organism evidence="9 10">
    <name type="scientific">Imshaugia aleurites</name>
    <dbReference type="NCBI Taxonomy" id="172621"/>
    <lineage>
        <taxon>Eukaryota</taxon>
        <taxon>Fungi</taxon>
        <taxon>Dikarya</taxon>
        <taxon>Ascomycota</taxon>
        <taxon>Pezizomycotina</taxon>
        <taxon>Lecanoromycetes</taxon>
        <taxon>OSLEUM clade</taxon>
        <taxon>Lecanoromycetidae</taxon>
        <taxon>Lecanorales</taxon>
        <taxon>Lecanorineae</taxon>
        <taxon>Parmeliaceae</taxon>
        <taxon>Imshaugia</taxon>
    </lineage>
</organism>
<reference evidence="9" key="1">
    <citation type="submission" date="2021-03" db="EMBL/GenBank/DDBJ databases">
        <authorList>
            <person name="Tagirdzhanova G."/>
        </authorList>
    </citation>
    <scope>NUCLEOTIDE SEQUENCE</scope>
</reference>
<dbReference type="EMBL" id="CAJPDT010000052">
    <property type="protein sequence ID" value="CAF9929196.1"/>
    <property type="molecule type" value="Genomic_DNA"/>
</dbReference>
<gene>
    <name evidence="9" type="ORF">IMSHALPRED_007848</name>
</gene>
<dbReference type="GO" id="GO:0009277">
    <property type="term" value="C:fungal-type cell wall"/>
    <property type="evidence" value="ECO:0007669"/>
    <property type="project" value="TreeGrafter"/>
</dbReference>
<feature type="region of interest" description="Disordered" evidence="6">
    <location>
        <begin position="149"/>
        <end position="257"/>
    </location>
</feature>
<dbReference type="InterPro" id="IPR051153">
    <property type="entry name" value="Yeast_CWMannoprotein_PIR"/>
</dbReference>
<proteinExistence type="inferred from homology"/>
<evidence type="ECO:0000256" key="1">
    <source>
        <dbReference type="ARBA" id="ARBA00004191"/>
    </source>
</evidence>
<evidence type="ECO:0000256" key="3">
    <source>
        <dbReference type="ARBA" id="ARBA00022525"/>
    </source>
</evidence>
<sequence length="290" mass="28672">MKSFTAATLLAVLASTISAQDTNGCDENYSGTFEIAPYNITANIPAQGPTVCTTNPIVSLKNSVLTDQDGRTGEVVANHQFQFDNPVQGPTTSGFSVCSNGSLAINGNALFYGCNSGSFSNLYDISIGAQCYPIYIVTYPCTGGTSGISSVPVETSSTTSSSSTTTPSSTPVAPVTSTTTPSSTPVAPVTSTSTTSTPVAIPATSTSTTSTPVAAPATSTTSTTSVPFPAGNSTTLSATASTASTSPSSTSATTSSTTTAATTFKGAASMVAAGGKVVAVIAGIAAFALF</sequence>
<keyword evidence="10" id="KW-1185">Reference proteome</keyword>
<keyword evidence="2" id="KW-0134">Cell wall</keyword>
<evidence type="ECO:0000313" key="9">
    <source>
        <dbReference type="EMBL" id="CAF9929196.1"/>
    </source>
</evidence>
<evidence type="ECO:0000256" key="7">
    <source>
        <dbReference type="SAM" id="SignalP"/>
    </source>
</evidence>
<keyword evidence="3" id="KW-0964">Secreted</keyword>
<comment type="subcellular location">
    <subcellularLocation>
        <location evidence="1">Secreted</location>
        <location evidence="1">Cell wall</location>
    </subcellularLocation>
</comment>
<dbReference type="OrthoDB" id="5415592at2759"/>
<evidence type="ECO:0000313" key="10">
    <source>
        <dbReference type="Proteomes" id="UP000664534"/>
    </source>
</evidence>
<dbReference type="GO" id="GO:0005199">
    <property type="term" value="F:structural constituent of cell wall"/>
    <property type="evidence" value="ECO:0007669"/>
    <property type="project" value="TreeGrafter"/>
</dbReference>
<accession>A0A8H3FXE2</accession>